<name>A0A418W7D4_9SPHN</name>
<feature type="chain" id="PRO_5019450492" evidence="2">
    <location>
        <begin position="27"/>
        <end position="276"/>
    </location>
</feature>
<keyword evidence="5" id="KW-1185">Reference proteome</keyword>
<dbReference type="EMBL" id="QYUM01000004">
    <property type="protein sequence ID" value="RJF85945.1"/>
    <property type="molecule type" value="Genomic_DNA"/>
</dbReference>
<dbReference type="InterPro" id="IPR027385">
    <property type="entry name" value="Beta-barrel_OMP"/>
</dbReference>
<accession>A0A418W7D4</accession>
<dbReference type="AlphaFoldDB" id="A0A418W7D4"/>
<reference evidence="4 5" key="1">
    <citation type="submission" date="2018-09" db="EMBL/GenBank/DDBJ databases">
        <authorList>
            <person name="Zhu H."/>
        </authorList>
    </citation>
    <scope>NUCLEOTIDE SEQUENCE [LARGE SCALE GENOMIC DNA]</scope>
    <source>
        <strain evidence="4 5">K2R01-6</strain>
    </source>
</reference>
<dbReference type="Pfam" id="PF13505">
    <property type="entry name" value="OMP_b-brl"/>
    <property type="match status" value="1"/>
</dbReference>
<evidence type="ECO:0000313" key="5">
    <source>
        <dbReference type="Proteomes" id="UP000286100"/>
    </source>
</evidence>
<gene>
    <name evidence="4" type="ORF">D3876_19055</name>
</gene>
<dbReference type="RefSeq" id="WP_119765188.1">
    <property type="nucleotide sequence ID" value="NZ_QYUM01000004.1"/>
</dbReference>
<protein>
    <submittedName>
        <fullName evidence="4">Porin family protein</fullName>
    </submittedName>
</protein>
<evidence type="ECO:0000256" key="1">
    <source>
        <dbReference type="ARBA" id="ARBA00022729"/>
    </source>
</evidence>
<dbReference type="Proteomes" id="UP000286100">
    <property type="component" value="Unassembled WGS sequence"/>
</dbReference>
<dbReference type="OrthoDB" id="657710at2"/>
<sequence>MIVLSPRNLTTAFALCAAFHVAPANAQALEDRFWLEASAYFPKVDTDVSVSSNTANNIGTQIDLESDLGLDDDSTLPAFFAGVRIGGNFSIGAEYYSLGRDGTVDLARDITFDGVTYPAAASVTSSFNTDVYRLTLGYAFVRNDNLEIGGALGLHATDFEIQLEGTGNVGNTTGQFQSRRRSVLAPLPTVGLFATFEVAPRVTLNGRIDYLSLKIDDYDGRLINSQAAIMYRAFKNVGIGAMYRYVDYRVDVEKANWRGRVAYEFKGPAIFLQIGF</sequence>
<comment type="caution">
    <text evidence="4">The sequence shown here is derived from an EMBL/GenBank/DDBJ whole genome shotgun (WGS) entry which is preliminary data.</text>
</comment>
<keyword evidence="1 2" id="KW-0732">Signal</keyword>
<evidence type="ECO:0000313" key="4">
    <source>
        <dbReference type="EMBL" id="RJF85945.1"/>
    </source>
</evidence>
<evidence type="ECO:0000256" key="2">
    <source>
        <dbReference type="SAM" id="SignalP"/>
    </source>
</evidence>
<proteinExistence type="predicted"/>
<dbReference type="Gene3D" id="2.40.160.60">
    <property type="entry name" value="Outer membrane protein transport protein (OMPP1/FadL/TodX)"/>
    <property type="match status" value="1"/>
</dbReference>
<feature type="domain" description="Outer membrane protein beta-barrel" evidence="3">
    <location>
        <begin position="13"/>
        <end position="220"/>
    </location>
</feature>
<feature type="signal peptide" evidence="2">
    <location>
        <begin position="1"/>
        <end position="26"/>
    </location>
</feature>
<evidence type="ECO:0000259" key="3">
    <source>
        <dbReference type="Pfam" id="PF13505"/>
    </source>
</evidence>
<organism evidence="4 5">
    <name type="scientific">Sphingomonas cavernae</name>
    <dbReference type="NCBI Taxonomy" id="2320861"/>
    <lineage>
        <taxon>Bacteria</taxon>
        <taxon>Pseudomonadati</taxon>
        <taxon>Pseudomonadota</taxon>
        <taxon>Alphaproteobacteria</taxon>
        <taxon>Sphingomonadales</taxon>
        <taxon>Sphingomonadaceae</taxon>
        <taxon>Sphingomonas</taxon>
    </lineage>
</organism>